<organism evidence="1 2">
    <name type="scientific">Streptomyces noboritoensis</name>
    <dbReference type="NCBI Taxonomy" id="67337"/>
    <lineage>
        <taxon>Bacteria</taxon>
        <taxon>Bacillati</taxon>
        <taxon>Actinomycetota</taxon>
        <taxon>Actinomycetes</taxon>
        <taxon>Kitasatosporales</taxon>
        <taxon>Streptomycetaceae</taxon>
        <taxon>Streptomyces</taxon>
    </lineage>
</organism>
<dbReference type="Proteomes" id="UP001589887">
    <property type="component" value="Unassembled WGS sequence"/>
</dbReference>
<protein>
    <submittedName>
        <fullName evidence="1">Uncharacterized protein</fullName>
    </submittedName>
</protein>
<proteinExistence type="predicted"/>
<name>A0ABV6T9Y5_9ACTN</name>
<accession>A0ABV6T9Y5</accession>
<dbReference type="RefSeq" id="WP_394316444.1">
    <property type="nucleotide sequence ID" value="NZ_JBHMQV010000001.1"/>
</dbReference>
<comment type="caution">
    <text evidence="1">The sequence shown here is derived from an EMBL/GenBank/DDBJ whole genome shotgun (WGS) entry which is preliminary data.</text>
</comment>
<evidence type="ECO:0000313" key="2">
    <source>
        <dbReference type="Proteomes" id="UP001589887"/>
    </source>
</evidence>
<gene>
    <name evidence="1" type="ORF">ACFH04_02515</name>
</gene>
<sequence length="162" mass="17872">MRASFEGPEPRRVPPGEYPMWDLPLALLNRDLAATLPEQEPLQLLALPPYAADEPESVYVALANGEWHGSHLYQDPADGPASALAIVADAAQETVTECLWQAWPLCAEHGLGMHPQDADGQLSWWCAGERLRRGSAHIRAAVGALDTLVRPRRPNRKRRRAS</sequence>
<evidence type="ECO:0000313" key="1">
    <source>
        <dbReference type="EMBL" id="MFC0842609.1"/>
    </source>
</evidence>
<dbReference type="EMBL" id="JBHMQV010000001">
    <property type="protein sequence ID" value="MFC0842609.1"/>
    <property type="molecule type" value="Genomic_DNA"/>
</dbReference>
<keyword evidence="2" id="KW-1185">Reference proteome</keyword>
<reference evidence="1 2" key="1">
    <citation type="submission" date="2024-09" db="EMBL/GenBank/DDBJ databases">
        <authorList>
            <person name="Sun Q."/>
            <person name="Mori K."/>
        </authorList>
    </citation>
    <scope>NUCLEOTIDE SEQUENCE [LARGE SCALE GENOMIC DNA]</scope>
    <source>
        <strain evidence="1 2">JCM 4557</strain>
    </source>
</reference>